<dbReference type="EMBL" id="AQHN01000011">
    <property type="protein sequence ID" value="ENN89001.1"/>
    <property type="molecule type" value="Genomic_DNA"/>
</dbReference>
<dbReference type="Proteomes" id="UP000012429">
    <property type="component" value="Unassembled WGS sequence"/>
</dbReference>
<protein>
    <submittedName>
        <fullName evidence="2">Uncharacterized protein</fullName>
    </submittedName>
</protein>
<gene>
    <name evidence="2" type="ORF">RHSP_02745</name>
</gene>
<keyword evidence="3" id="KW-1185">Reference proteome</keyword>
<evidence type="ECO:0000256" key="1">
    <source>
        <dbReference type="SAM" id="MobiDB-lite"/>
    </source>
</evidence>
<dbReference type="Gene3D" id="3.30.2310.20">
    <property type="entry name" value="RelE-like"/>
    <property type="match status" value="1"/>
</dbReference>
<dbReference type="RefSeq" id="WP_004109896.1">
    <property type="nucleotide sequence ID" value="NZ_AQHN01000011.1"/>
</dbReference>
<organism evidence="2 3">
    <name type="scientific">Rhizobium freirei PRF 81</name>
    <dbReference type="NCBI Taxonomy" id="363754"/>
    <lineage>
        <taxon>Bacteria</taxon>
        <taxon>Pseudomonadati</taxon>
        <taxon>Pseudomonadota</taxon>
        <taxon>Alphaproteobacteria</taxon>
        <taxon>Hyphomicrobiales</taxon>
        <taxon>Rhizobiaceae</taxon>
        <taxon>Rhizobium/Agrobacterium group</taxon>
        <taxon>Rhizobium</taxon>
    </lineage>
</organism>
<comment type="caution">
    <text evidence="2">The sequence shown here is derived from an EMBL/GenBank/DDBJ whole genome shotgun (WGS) entry which is preliminary data.</text>
</comment>
<proteinExistence type="predicted"/>
<feature type="compositionally biased region" description="Polar residues" evidence="1">
    <location>
        <begin position="70"/>
        <end position="99"/>
    </location>
</feature>
<reference evidence="2 3" key="1">
    <citation type="journal article" date="2012" name="BMC Genomics">
        <title>Genomic basis of broad host range and environmental adaptability of Rhizobium tropici CIAT 899 and Rhizobium sp. PRF 81 which are used in inoculants for common bean (Phaseolus vulgaris L.).</title>
        <authorList>
            <person name="Ormeno-Orrillo E."/>
            <person name="Menna P."/>
            <person name="Almeida L.G."/>
            <person name="Ollero F.J."/>
            <person name="Nicolas M.F."/>
            <person name="Pains Rodrigues E."/>
            <person name="Shigueyoshi Nakatani A."/>
            <person name="Silva Batista J.S."/>
            <person name="Oliveira Chueire L.M."/>
            <person name="Souza R.C."/>
            <person name="Ribeiro Vasconcelos A.T."/>
            <person name="Megias M."/>
            <person name="Hungria M."/>
            <person name="Martinez-Romero E."/>
        </authorList>
    </citation>
    <scope>NUCLEOTIDE SEQUENCE [LARGE SCALE GENOMIC DNA]</scope>
    <source>
        <strain evidence="2 3">PRF 81</strain>
    </source>
</reference>
<evidence type="ECO:0000313" key="2">
    <source>
        <dbReference type="EMBL" id="ENN89001.1"/>
    </source>
</evidence>
<sequence length="99" mass="10965">MTYEVSRHPLVRDDLFNITILIGEYADYAIAESKIEQIETTLNALTDFPYIRTTRDDIYPGLRAIPAAEKQSSASQSTNRPRPFTSSASATQARIGQAG</sequence>
<dbReference type="AlphaFoldDB" id="N6V745"/>
<name>N6V745_9HYPH</name>
<feature type="region of interest" description="Disordered" evidence="1">
    <location>
        <begin position="64"/>
        <end position="99"/>
    </location>
</feature>
<accession>N6V745</accession>
<dbReference type="STRING" id="363754.RHSP_02745"/>
<evidence type="ECO:0000313" key="3">
    <source>
        <dbReference type="Proteomes" id="UP000012429"/>
    </source>
</evidence>
<dbReference type="InterPro" id="IPR035093">
    <property type="entry name" value="RelE/ParE_toxin_dom_sf"/>
</dbReference>